<accession>A0A9D2JQ07</accession>
<comment type="caution">
    <text evidence="3">The sequence shown here is derived from an EMBL/GenBank/DDBJ whole genome shotgun (WGS) entry which is preliminary data.</text>
</comment>
<sequence>MKRAFSLALTALLLAGCTAAPAASSDAAASTEPAPSPAAESTDTAEAPAATASTEPLRLLQTGDEKQYYLTEPANADQTLERFRIVDLTTGENAIPCDVEGCTHDSEDCPAVWSRATWDFGVAAWVLDEDTLLILSSTSEPNKTVFSFADRNCQNLTPFATVEDAMGIAQQCTDGTSLYFLMSIEGGTYKICRLSLADGSLAVLWEGAEYPVPGVIGRDFVVKTSDLTYPAPTGDLIADATTPPTGTVTHSLLNVDTGEVRELYTYSSDDWNLDTLDAYVVNGRYYQIDRVAGTLNTIDPATGEVRQITDQLPATASGTYANYMPQAVLDSWMVFYDLPVIVNVETGEVRQRIDLPENYWNGYGHQPGIYLQLKDRLLVDCRYEPYTRTGVGTDGTPYTVETNHIYLGLISIEDFLNGVPNYTEVGEYAT</sequence>
<proteinExistence type="predicted"/>
<feature type="region of interest" description="Disordered" evidence="1">
    <location>
        <begin position="26"/>
        <end position="56"/>
    </location>
</feature>
<feature type="chain" id="PRO_5039270426" description="Lipoprotein" evidence="2">
    <location>
        <begin position="23"/>
        <end position="430"/>
    </location>
</feature>
<evidence type="ECO:0008006" key="5">
    <source>
        <dbReference type="Google" id="ProtNLM"/>
    </source>
</evidence>
<dbReference type="PROSITE" id="PS51257">
    <property type="entry name" value="PROKAR_LIPOPROTEIN"/>
    <property type="match status" value="1"/>
</dbReference>
<evidence type="ECO:0000313" key="3">
    <source>
        <dbReference type="EMBL" id="HIZ62287.1"/>
    </source>
</evidence>
<dbReference type="EMBL" id="DXBF01000053">
    <property type="protein sequence ID" value="HIZ62287.1"/>
    <property type="molecule type" value="Genomic_DNA"/>
</dbReference>
<feature type="signal peptide" evidence="2">
    <location>
        <begin position="1"/>
        <end position="22"/>
    </location>
</feature>
<organism evidence="3 4">
    <name type="scientific">Candidatus Gemmiger avistercoris</name>
    <dbReference type="NCBI Taxonomy" id="2838606"/>
    <lineage>
        <taxon>Bacteria</taxon>
        <taxon>Bacillati</taxon>
        <taxon>Bacillota</taxon>
        <taxon>Clostridia</taxon>
        <taxon>Eubacteriales</taxon>
        <taxon>Gemmiger</taxon>
    </lineage>
</organism>
<keyword evidence="2" id="KW-0732">Signal</keyword>
<dbReference type="AlphaFoldDB" id="A0A9D2JQ07"/>
<gene>
    <name evidence="3" type="ORF">H9724_05915</name>
</gene>
<dbReference type="SUPFAM" id="SSF69304">
    <property type="entry name" value="Tricorn protease N-terminal domain"/>
    <property type="match status" value="1"/>
</dbReference>
<evidence type="ECO:0000256" key="2">
    <source>
        <dbReference type="SAM" id="SignalP"/>
    </source>
</evidence>
<evidence type="ECO:0000256" key="1">
    <source>
        <dbReference type="SAM" id="MobiDB-lite"/>
    </source>
</evidence>
<reference evidence="3" key="1">
    <citation type="journal article" date="2021" name="PeerJ">
        <title>Extensive microbial diversity within the chicken gut microbiome revealed by metagenomics and culture.</title>
        <authorList>
            <person name="Gilroy R."/>
            <person name="Ravi A."/>
            <person name="Getino M."/>
            <person name="Pursley I."/>
            <person name="Horton D.L."/>
            <person name="Alikhan N.F."/>
            <person name="Baker D."/>
            <person name="Gharbi K."/>
            <person name="Hall N."/>
            <person name="Watson M."/>
            <person name="Adriaenssens E.M."/>
            <person name="Foster-Nyarko E."/>
            <person name="Jarju S."/>
            <person name="Secka A."/>
            <person name="Antonio M."/>
            <person name="Oren A."/>
            <person name="Chaudhuri R.R."/>
            <person name="La Ragione R."/>
            <person name="Hildebrand F."/>
            <person name="Pallen M.J."/>
        </authorList>
    </citation>
    <scope>NUCLEOTIDE SEQUENCE</scope>
    <source>
        <strain evidence="3">CHK188-11489</strain>
    </source>
</reference>
<name>A0A9D2JQ07_9FIRM</name>
<dbReference type="Proteomes" id="UP000824105">
    <property type="component" value="Unassembled WGS sequence"/>
</dbReference>
<protein>
    <recommendedName>
        <fullName evidence="5">Lipoprotein</fullName>
    </recommendedName>
</protein>
<evidence type="ECO:0000313" key="4">
    <source>
        <dbReference type="Proteomes" id="UP000824105"/>
    </source>
</evidence>
<reference evidence="3" key="2">
    <citation type="submission" date="2021-04" db="EMBL/GenBank/DDBJ databases">
        <authorList>
            <person name="Gilroy R."/>
        </authorList>
    </citation>
    <scope>NUCLEOTIDE SEQUENCE</scope>
    <source>
        <strain evidence="3">CHK188-11489</strain>
    </source>
</reference>